<name>A0A5B7HVR6_PORTR</name>
<evidence type="ECO:0000313" key="3">
    <source>
        <dbReference type="Proteomes" id="UP000324222"/>
    </source>
</evidence>
<gene>
    <name evidence="2" type="ORF">E2C01_067694</name>
</gene>
<sequence length="131" mass="14638">MSGRCTRVRESVPCEYVHCVSLRTRPWQGRARRKASQGTWRALEDRGGAAPPMGKARHLALLNHGSHALTPHLAPSGTTPRRYTLSPLSPFFPLFPLLLSTPTHASLIPSTVLPFFLLLFFHIFSFSLLYS</sequence>
<feature type="transmembrane region" description="Helical" evidence="1">
    <location>
        <begin position="107"/>
        <end position="130"/>
    </location>
</feature>
<comment type="caution">
    <text evidence="2">The sequence shown here is derived from an EMBL/GenBank/DDBJ whole genome shotgun (WGS) entry which is preliminary data.</text>
</comment>
<keyword evidence="1" id="KW-0812">Transmembrane</keyword>
<dbReference type="AlphaFoldDB" id="A0A5B7HVR6"/>
<organism evidence="2 3">
    <name type="scientific">Portunus trituberculatus</name>
    <name type="common">Swimming crab</name>
    <name type="synonym">Neptunus trituberculatus</name>
    <dbReference type="NCBI Taxonomy" id="210409"/>
    <lineage>
        <taxon>Eukaryota</taxon>
        <taxon>Metazoa</taxon>
        <taxon>Ecdysozoa</taxon>
        <taxon>Arthropoda</taxon>
        <taxon>Crustacea</taxon>
        <taxon>Multicrustacea</taxon>
        <taxon>Malacostraca</taxon>
        <taxon>Eumalacostraca</taxon>
        <taxon>Eucarida</taxon>
        <taxon>Decapoda</taxon>
        <taxon>Pleocyemata</taxon>
        <taxon>Brachyura</taxon>
        <taxon>Eubrachyura</taxon>
        <taxon>Portunoidea</taxon>
        <taxon>Portunidae</taxon>
        <taxon>Portuninae</taxon>
        <taxon>Portunus</taxon>
    </lineage>
</organism>
<keyword evidence="1" id="KW-1133">Transmembrane helix</keyword>
<accession>A0A5B7HVR6</accession>
<evidence type="ECO:0000313" key="2">
    <source>
        <dbReference type="EMBL" id="MPC73367.1"/>
    </source>
</evidence>
<evidence type="ECO:0000256" key="1">
    <source>
        <dbReference type="SAM" id="Phobius"/>
    </source>
</evidence>
<dbReference type="EMBL" id="VSRR010036656">
    <property type="protein sequence ID" value="MPC73367.1"/>
    <property type="molecule type" value="Genomic_DNA"/>
</dbReference>
<dbReference type="Proteomes" id="UP000324222">
    <property type="component" value="Unassembled WGS sequence"/>
</dbReference>
<protein>
    <submittedName>
        <fullName evidence="2">Uncharacterized protein</fullName>
    </submittedName>
</protein>
<reference evidence="2 3" key="1">
    <citation type="submission" date="2019-05" db="EMBL/GenBank/DDBJ databases">
        <title>Another draft genome of Portunus trituberculatus and its Hox gene families provides insights of decapod evolution.</title>
        <authorList>
            <person name="Jeong J.-H."/>
            <person name="Song I."/>
            <person name="Kim S."/>
            <person name="Choi T."/>
            <person name="Kim D."/>
            <person name="Ryu S."/>
            <person name="Kim W."/>
        </authorList>
    </citation>
    <scope>NUCLEOTIDE SEQUENCE [LARGE SCALE GENOMIC DNA]</scope>
    <source>
        <tissue evidence="2">Muscle</tissue>
    </source>
</reference>
<keyword evidence="1" id="KW-0472">Membrane</keyword>
<keyword evidence="3" id="KW-1185">Reference proteome</keyword>
<proteinExistence type="predicted"/>